<dbReference type="Proteomes" id="UP000325313">
    <property type="component" value="Unassembled WGS sequence"/>
</dbReference>
<name>A0A5B0NLE0_PUCGR</name>
<evidence type="ECO:0000313" key="2">
    <source>
        <dbReference type="Proteomes" id="UP000325313"/>
    </source>
</evidence>
<dbReference type="AlphaFoldDB" id="A0A5B0NLE0"/>
<sequence length="111" mass="12054">MLAENPQDPIHSSLFVAFCSSSPARSFHHSSTSLSLVNKTSLIHYVGRTSMGVIHDSSSFLLAVEMDRYLTIIIPPPPPPPSSWTPSSISDDSVMILLVDHGISCPCGRFE</sequence>
<accession>A0A5B0NLE0</accession>
<comment type="caution">
    <text evidence="1">The sequence shown here is derived from an EMBL/GenBank/DDBJ whole genome shotgun (WGS) entry which is preliminary data.</text>
</comment>
<protein>
    <submittedName>
        <fullName evidence="1">Uncharacterized protein</fullName>
    </submittedName>
</protein>
<organism evidence="1 2">
    <name type="scientific">Puccinia graminis f. sp. tritici</name>
    <dbReference type="NCBI Taxonomy" id="56615"/>
    <lineage>
        <taxon>Eukaryota</taxon>
        <taxon>Fungi</taxon>
        <taxon>Dikarya</taxon>
        <taxon>Basidiomycota</taxon>
        <taxon>Pucciniomycotina</taxon>
        <taxon>Pucciniomycetes</taxon>
        <taxon>Pucciniales</taxon>
        <taxon>Pucciniaceae</taxon>
        <taxon>Puccinia</taxon>
    </lineage>
</organism>
<gene>
    <name evidence="1" type="ORF">PGTUg99_023296</name>
</gene>
<reference evidence="1 2" key="1">
    <citation type="submission" date="2019-05" db="EMBL/GenBank/DDBJ databases">
        <title>Emergence of the Ug99 lineage of the wheat stem rust pathogen through somatic hybridization.</title>
        <authorList>
            <person name="Li F."/>
            <person name="Upadhyaya N.M."/>
            <person name="Sperschneider J."/>
            <person name="Matny O."/>
            <person name="Nguyen-Phuc H."/>
            <person name="Mago R."/>
            <person name="Raley C."/>
            <person name="Miller M.E."/>
            <person name="Silverstein K.A.T."/>
            <person name="Henningsen E."/>
            <person name="Hirsch C.D."/>
            <person name="Visser B."/>
            <person name="Pretorius Z.A."/>
            <person name="Steffenson B.J."/>
            <person name="Schwessinger B."/>
            <person name="Dodds P.N."/>
            <person name="Figueroa M."/>
        </authorList>
    </citation>
    <scope>NUCLEOTIDE SEQUENCE [LARGE SCALE GENOMIC DNA]</scope>
    <source>
        <strain evidence="1 2">Ug99</strain>
    </source>
</reference>
<evidence type="ECO:0000313" key="1">
    <source>
        <dbReference type="EMBL" id="KAA1088719.1"/>
    </source>
</evidence>
<proteinExistence type="predicted"/>
<dbReference type="EMBL" id="VDEP01000405">
    <property type="protein sequence ID" value="KAA1088719.1"/>
    <property type="molecule type" value="Genomic_DNA"/>
</dbReference>